<keyword evidence="2" id="KW-0964">Secreted</keyword>
<sequence>MTPVAGETSSDAGYEQLAFSITPKQTLQDGQYIDVHLGLPDSNGNIENYDSKLAANLPLMTPNGVQIATAYNMGTYYRIVFNSEAAAYTSGNNKLTLNPILRWGNPQSQQPSISINQGSDNTTNLGKVYVYQYTDDESKNGTLIPANSLRSETGQANSVTPIASEKRLSSNRRNSESIGIIKVNKTNRMAKRPRNQKLPQTGTKNNSSLLGIIAASLGALLGLRSRKNNKK</sequence>
<evidence type="ECO:0000256" key="1">
    <source>
        <dbReference type="ARBA" id="ARBA00022512"/>
    </source>
</evidence>
<dbReference type="InterPro" id="IPR019931">
    <property type="entry name" value="LPXTG_anchor"/>
</dbReference>
<dbReference type="Proteomes" id="UP000488295">
    <property type="component" value="Unassembled WGS sequence"/>
</dbReference>
<gene>
    <name evidence="6" type="ORF">GJU95_00770</name>
</gene>
<accession>A0A9X4XAY6</accession>
<evidence type="ECO:0000256" key="4">
    <source>
        <dbReference type="ARBA" id="ARBA00023088"/>
    </source>
</evidence>
<dbReference type="EMBL" id="WKKC01000001">
    <property type="protein sequence ID" value="MTE02325.1"/>
    <property type="molecule type" value="Genomic_DNA"/>
</dbReference>
<evidence type="ECO:0000256" key="2">
    <source>
        <dbReference type="ARBA" id="ARBA00022525"/>
    </source>
</evidence>
<evidence type="ECO:0000259" key="5">
    <source>
        <dbReference type="PROSITE" id="PS50847"/>
    </source>
</evidence>
<keyword evidence="4" id="KW-0572">Peptidoglycan-anchor</keyword>
<organism evidence="6 7">
    <name type="scientific">Lactobacillus johnsonii</name>
    <dbReference type="NCBI Taxonomy" id="33959"/>
    <lineage>
        <taxon>Bacteria</taxon>
        <taxon>Bacillati</taxon>
        <taxon>Bacillota</taxon>
        <taxon>Bacilli</taxon>
        <taxon>Lactobacillales</taxon>
        <taxon>Lactobacillaceae</taxon>
        <taxon>Lactobacillus</taxon>
    </lineage>
</organism>
<dbReference type="NCBIfam" id="TIGR01167">
    <property type="entry name" value="LPXTG_anchor"/>
    <property type="match status" value="1"/>
</dbReference>
<keyword evidence="3" id="KW-0732">Signal</keyword>
<dbReference type="AlphaFoldDB" id="A0A9X4XAY6"/>
<dbReference type="RefSeq" id="WP_155692209.1">
    <property type="nucleotide sequence ID" value="NZ_WKKC01000001.1"/>
</dbReference>
<reference evidence="6 7" key="1">
    <citation type="submission" date="2019-11" db="EMBL/GenBank/DDBJ databases">
        <title>Gastrointestinal microbiota of Peromyscus leucopus.</title>
        <authorList>
            <person name="Milovic A."/>
            <person name="Bassam K."/>
            <person name="Barbour A.G."/>
        </authorList>
    </citation>
    <scope>NUCLEOTIDE SEQUENCE [LARGE SCALE GENOMIC DNA]</scope>
    <source>
        <strain evidence="6 7">LL8</strain>
    </source>
</reference>
<proteinExistence type="predicted"/>
<dbReference type="PROSITE" id="PS50847">
    <property type="entry name" value="GRAM_POS_ANCHORING"/>
    <property type="match status" value="1"/>
</dbReference>
<evidence type="ECO:0000313" key="6">
    <source>
        <dbReference type="EMBL" id="MTE02325.1"/>
    </source>
</evidence>
<protein>
    <submittedName>
        <fullName evidence="6">LPXTG cell wall anchor domain-containing protein</fullName>
    </submittedName>
</protein>
<feature type="domain" description="Gram-positive cocci surface proteins LPxTG" evidence="5">
    <location>
        <begin position="198"/>
        <end position="231"/>
    </location>
</feature>
<dbReference type="Pfam" id="PF00746">
    <property type="entry name" value="Gram_pos_anchor"/>
    <property type="match status" value="1"/>
</dbReference>
<evidence type="ECO:0000313" key="7">
    <source>
        <dbReference type="Proteomes" id="UP000488295"/>
    </source>
</evidence>
<comment type="caution">
    <text evidence="6">The sequence shown here is derived from an EMBL/GenBank/DDBJ whole genome shotgun (WGS) entry which is preliminary data.</text>
</comment>
<keyword evidence="1" id="KW-0134">Cell wall</keyword>
<evidence type="ECO:0000256" key="3">
    <source>
        <dbReference type="ARBA" id="ARBA00022729"/>
    </source>
</evidence>
<name>A0A9X4XAY6_LACJH</name>